<dbReference type="AlphaFoldDB" id="A0A1F5WE94"/>
<sequence>MRKLHASRLVSVATASIVATLGVALLTYAATTISTNITTGGTLNADDATTLNGAVTLGNAASDVITITGNASTTNSLTVGGNFYVNGFATTTSAGALALGSGLGLGAANTVAKSLLFSPLTSDPTAAAGLVYYNSGSAVLRMSDGTSWFTVGTSTSGLTLSAPRLQLADLNYYMTFGTTTQQGLSILTLEATSTVAIPLTLVARNSQTAHLLNVRNSGSSDLLYIDSGGGLFGSSTLQIGGVVTTYGNMTLGDAAADVLTINAGIAGFVSTASSTVVGDLTTSGQLRASSTSLFTGALTTYGNVTLGDVAGDAIVLTGNASTTNSLTVGGNLIASASSTVIGNFNASGKITSGASSTPYAELGATGSATTTLSLFSTGTNVGSCIELRTVSGAAVRIYATTTADTLSGILRVENGTCK</sequence>
<dbReference type="EMBL" id="MFHQ01000030">
    <property type="protein sequence ID" value="OGF74032.1"/>
    <property type="molecule type" value="Genomic_DNA"/>
</dbReference>
<proteinExistence type="predicted"/>
<evidence type="ECO:0000313" key="2">
    <source>
        <dbReference type="Proteomes" id="UP000178406"/>
    </source>
</evidence>
<accession>A0A1F5WE94</accession>
<protein>
    <submittedName>
        <fullName evidence="1">Uncharacterized protein</fullName>
    </submittedName>
</protein>
<comment type="caution">
    <text evidence="1">The sequence shown here is derived from an EMBL/GenBank/DDBJ whole genome shotgun (WGS) entry which is preliminary data.</text>
</comment>
<gene>
    <name evidence="1" type="ORF">A3J56_01685</name>
</gene>
<dbReference type="Proteomes" id="UP000178406">
    <property type="component" value="Unassembled WGS sequence"/>
</dbReference>
<name>A0A1F5WE94_9BACT</name>
<reference evidence="1 2" key="1">
    <citation type="journal article" date="2016" name="Nat. Commun.">
        <title>Thousands of microbial genomes shed light on interconnected biogeochemical processes in an aquifer system.</title>
        <authorList>
            <person name="Anantharaman K."/>
            <person name="Brown C.T."/>
            <person name="Hug L.A."/>
            <person name="Sharon I."/>
            <person name="Castelle C.J."/>
            <person name="Probst A.J."/>
            <person name="Thomas B.C."/>
            <person name="Singh A."/>
            <person name="Wilkins M.J."/>
            <person name="Karaoz U."/>
            <person name="Brodie E.L."/>
            <person name="Williams K.H."/>
            <person name="Hubbard S.S."/>
            <person name="Banfield J.F."/>
        </authorList>
    </citation>
    <scope>NUCLEOTIDE SEQUENCE [LARGE SCALE GENOMIC DNA]</scope>
</reference>
<dbReference type="STRING" id="1798338.A3J56_01685"/>
<evidence type="ECO:0000313" key="1">
    <source>
        <dbReference type="EMBL" id="OGF74032.1"/>
    </source>
</evidence>
<organism evidence="1 2">
    <name type="scientific">Candidatus Giovannonibacteria bacterium RIFCSPHIGHO2_02_FULL_46_20</name>
    <dbReference type="NCBI Taxonomy" id="1798338"/>
    <lineage>
        <taxon>Bacteria</taxon>
        <taxon>Candidatus Giovannoniibacteriota</taxon>
    </lineage>
</organism>